<feature type="transmembrane region" description="Helical" evidence="2">
    <location>
        <begin position="97"/>
        <end position="118"/>
    </location>
</feature>
<keyword evidence="2" id="KW-1133">Transmembrane helix</keyword>
<sequence>MSDALQKTITLLLLIGLGLLLKGKFRNREQTNGIKEIILSVALPSTIFISLMKIEIDSSMIFIPLITLVFNFLMFFSAPIGLTLFGIEKNSPTGRTLLMLIPSLAPGLSCFPLIAEFLGEKSLAIAALADVGNKFFVLISLYILAMNMFLKNSEDKDTKISSKLKSLFVSMFQEPINLLIFLAIFLLSLGVNYKSLPSVVTDLLDKTSALMTPLVLLFIGLAVQLKEGKKRLVMSILFFRAGITMLISAGMIYVLHLDDVSMILLAIVIPLSAASFWPLAHISAFNLREDARSLPKEKRTFDLELAVLLLAFSLPFSTTLILAVLSSGPFFTDITRLVTAGLILICLGLLPNALSKIFLKVSKQEEMTR</sequence>
<feature type="transmembrane region" description="Helical" evidence="2">
    <location>
        <begin position="37"/>
        <end position="54"/>
    </location>
</feature>
<feature type="transmembrane region" description="Helical" evidence="2">
    <location>
        <begin position="305"/>
        <end position="325"/>
    </location>
</feature>
<dbReference type="AlphaFoldDB" id="A0A916J986"/>
<feature type="transmembrane region" description="Helical" evidence="2">
    <location>
        <begin position="6"/>
        <end position="25"/>
    </location>
</feature>
<dbReference type="PANTHER" id="PTHR36838:SF3">
    <property type="entry name" value="TRANSPORTER AUXIN EFFLUX CARRIER EC FAMILY"/>
    <property type="match status" value="1"/>
</dbReference>
<keyword evidence="1" id="KW-0813">Transport</keyword>
<dbReference type="RefSeq" id="WP_215237489.1">
    <property type="nucleotide sequence ID" value="NZ_CAJRAF010000001.1"/>
</dbReference>
<feature type="transmembrane region" description="Helical" evidence="2">
    <location>
        <begin position="262"/>
        <end position="284"/>
    </location>
</feature>
<feature type="transmembrane region" description="Helical" evidence="2">
    <location>
        <begin position="337"/>
        <end position="359"/>
    </location>
</feature>
<gene>
    <name evidence="3" type="ORF">DYBT9275_00766</name>
</gene>
<keyword evidence="4" id="KW-1185">Reference proteome</keyword>
<evidence type="ECO:0000256" key="1">
    <source>
        <dbReference type="ARBA" id="ARBA00022448"/>
    </source>
</evidence>
<evidence type="ECO:0000313" key="4">
    <source>
        <dbReference type="Proteomes" id="UP000680038"/>
    </source>
</evidence>
<organism evidence="3 4">
    <name type="scientific">Dyadobacter helix</name>
    <dbReference type="NCBI Taxonomy" id="2822344"/>
    <lineage>
        <taxon>Bacteria</taxon>
        <taxon>Pseudomonadati</taxon>
        <taxon>Bacteroidota</taxon>
        <taxon>Cytophagia</taxon>
        <taxon>Cytophagales</taxon>
        <taxon>Spirosomataceae</taxon>
        <taxon>Dyadobacter</taxon>
    </lineage>
</organism>
<dbReference type="EMBL" id="CAJRAF010000001">
    <property type="protein sequence ID" value="CAG4991498.1"/>
    <property type="molecule type" value="Genomic_DNA"/>
</dbReference>
<evidence type="ECO:0000313" key="3">
    <source>
        <dbReference type="EMBL" id="CAG4991498.1"/>
    </source>
</evidence>
<feature type="transmembrane region" description="Helical" evidence="2">
    <location>
        <begin position="237"/>
        <end position="256"/>
    </location>
</feature>
<proteinExistence type="predicted"/>
<dbReference type="Proteomes" id="UP000680038">
    <property type="component" value="Unassembled WGS sequence"/>
</dbReference>
<evidence type="ECO:0008006" key="5">
    <source>
        <dbReference type="Google" id="ProtNLM"/>
    </source>
</evidence>
<feature type="transmembrane region" description="Helical" evidence="2">
    <location>
        <begin position="60"/>
        <end position="85"/>
    </location>
</feature>
<protein>
    <recommendedName>
        <fullName evidence="5">Permease</fullName>
    </recommendedName>
</protein>
<comment type="caution">
    <text evidence="3">The sequence shown here is derived from an EMBL/GenBank/DDBJ whole genome shotgun (WGS) entry which is preliminary data.</text>
</comment>
<reference evidence="3" key="1">
    <citation type="submission" date="2021-04" db="EMBL/GenBank/DDBJ databases">
        <authorList>
            <person name="Rodrigo-Torres L."/>
            <person name="Arahal R. D."/>
            <person name="Lucena T."/>
        </authorList>
    </citation>
    <scope>NUCLEOTIDE SEQUENCE</scope>
    <source>
        <strain evidence="3">CECT 9275</strain>
    </source>
</reference>
<feature type="transmembrane region" description="Helical" evidence="2">
    <location>
        <begin position="166"/>
        <end position="187"/>
    </location>
</feature>
<dbReference type="PANTHER" id="PTHR36838">
    <property type="entry name" value="AUXIN EFFLUX CARRIER FAMILY PROTEIN"/>
    <property type="match status" value="1"/>
</dbReference>
<name>A0A916J986_9BACT</name>
<feature type="transmembrane region" description="Helical" evidence="2">
    <location>
        <begin position="124"/>
        <end position="145"/>
    </location>
</feature>
<evidence type="ECO:0000256" key="2">
    <source>
        <dbReference type="SAM" id="Phobius"/>
    </source>
</evidence>
<accession>A0A916J986</accession>
<keyword evidence="2" id="KW-0812">Transmembrane</keyword>
<feature type="transmembrane region" description="Helical" evidence="2">
    <location>
        <begin position="207"/>
        <end position="225"/>
    </location>
</feature>
<keyword evidence="2" id="KW-0472">Membrane</keyword>